<name>A0AA38YZX5_VITRO</name>
<feature type="repeat" description="PPR" evidence="3">
    <location>
        <begin position="509"/>
        <end position="539"/>
    </location>
</feature>
<dbReference type="GO" id="GO:0009451">
    <property type="term" value="P:RNA modification"/>
    <property type="evidence" value="ECO:0007669"/>
    <property type="project" value="InterPro"/>
</dbReference>
<evidence type="ECO:0000256" key="1">
    <source>
        <dbReference type="ARBA" id="ARBA00006643"/>
    </source>
</evidence>
<dbReference type="InterPro" id="IPR046848">
    <property type="entry name" value="E_motif"/>
</dbReference>
<sequence length="851" mass="94995">MITLSLPSPAQPLLPPSSKTLNPSRQNIIPCSHSLKNPNFEPLKNRLIRQLDVGRLHHAFSTLDLMTQQNAQPDLSTYSILLKSCIRFRNFQLGKLVHRKLIQSGIELDSVVLNTLISLYSKCGDTETARLIFEGMGNKRDLVSWSAMVSCFANNSMELQASWTFLDMLELGFYPNEYCFAAVIRGCSNANYAWVGERIYGFVVKTGYLEADVCVGCELIDMFVKGSGDLGSAYTVFDKMPERNLVTWTLMITRFAQLGCARDAIDLFLDMELSGYVPDRFTYSSVLSACTELGLLALGKQFHSQVIRLGLASDVCVGCSLVDMYAKCAADGSVDDSRKVFDRVPEHNVMSWTAIITAYVQSGECDKEAIELFCKMISGHIRPNHFSFSSVLKACGNLSDPYTGEQVYSYAVKLGLASVNCVGNSLISMYARSGRMEDARKAFDILFEKNLVSYNAIVDGYAKNLKSEEAFLLFNEIADTGIGISAFTFASLLSGAASIGAMGKGYKSNQCICNVLISMYSRCGNIEAAFQVFNEMEDRNVISWTSMITGFAKHGFATRALEMFHQMLETGTKPNEITYVAVLSACSHAGMISEGQKHFNSMYKEHGIVPRMEHYACMVDLLGQSGLLVEAIEFINSMPLMADALVWRTLLGACRVHGNTELGRHAAEMILEQEPDDPAAYILLSNLYASAGQWKDVVKIRKSMKERNLIKEAGCSWIHGRKYRRNMAIFHISVETSHPQAGQIYQELDQLASKIKEMGYIPDTDFVLHDIEEEEKEQFLFQHREKIAVAFGLISTSQSKPIRIFKNLSVCGDCHTAIKYISMATGREIVVRDSNRFHHIKNEVCSCNDYW</sequence>
<evidence type="ECO:0000313" key="6">
    <source>
        <dbReference type="EMBL" id="KAJ9679791.1"/>
    </source>
</evidence>
<dbReference type="NCBIfam" id="TIGR00756">
    <property type="entry name" value="PPR"/>
    <property type="match status" value="5"/>
</dbReference>
<evidence type="ECO:0000256" key="4">
    <source>
        <dbReference type="SAM" id="MobiDB-lite"/>
    </source>
</evidence>
<dbReference type="FunFam" id="1.25.40.10:FF:001086">
    <property type="entry name" value="Pentatricopeptide repeat-containing protein At4g33170"/>
    <property type="match status" value="1"/>
</dbReference>
<dbReference type="Pfam" id="PF13041">
    <property type="entry name" value="PPR_2"/>
    <property type="match status" value="4"/>
</dbReference>
<dbReference type="InterPro" id="IPR011990">
    <property type="entry name" value="TPR-like_helical_dom_sf"/>
</dbReference>
<dbReference type="InterPro" id="IPR032867">
    <property type="entry name" value="DYW_dom"/>
</dbReference>
<feature type="domain" description="DYW" evidence="5">
    <location>
        <begin position="759"/>
        <end position="851"/>
    </location>
</feature>
<feature type="region of interest" description="Disordered" evidence="4">
    <location>
        <begin position="1"/>
        <end position="23"/>
    </location>
</feature>
<feature type="repeat" description="PPR" evidence="3">
    <location>
        <begin position="141"/>
        <end position="175"/>
    </location>
</feature>
<accession>A0AA38YZX5</accession>
<dbReference type="GO" id="GO:0003723">
    <property type="term" value="F:RNA binding"/>
    <property type="evidence" value="ECO:0007669"/>
    <property type="project" value="InterPro"/>
</dbReference>
<dbReference type="PANTHER" id="PTHR47926:SF522">
    <property type="entry name" value="TETRATRICOPEPTIDE REPEAT-LIKE SUPERFAMILY PROTEIN"/>
    <property type="match status" value="1"/>
</dbReference>
<dbReference type="FunFam" id="1.25.40.10:FF:000031">
    <property type="entry name" value="Pentatricopeptide repeat-containing protein mitochondrial"/>
    <property type="match status" value="1"/>
</dbReference>
<keyword evidence="2" id="KW-0677">Repeat</keyword>
<dbReference type="FunFam" id="1.25.40.10:FF:001957">
    <property type="entry name" value="Uncharacterized protein"/>
    <property type="match status" value="1"/>
</dbReference>
<dbReference type="Proteomes" id="UP001168098">
    <property type="component" value="Unassembled WGS sequence"/>
</dbReference>
<feature type="repeat" description="PPR" evidence="3">
    <location>
        <begin position="575"/>
        <end position="610"/>
    </location>
</feature>
<evidence type="ECO:0000259" key="5">
    <source>
        <dbReference type="Pfam" id="PF14432"/>
    </source>
</evidence>
<feature type="repeat" description="PPR" evidence="3">
    <location>
        <begin position="244"/>
        <end position="278"/>
    </location>
</feature>
<dbReference type="InterPro" id="IPR002885">
    <property type="entry name" value="PPR_rpt"/>
</dbReference>
<dbReference type="Pfam" id="PF14432">
    <property type="entry name" value="DYW_deaminase"/>
    <property type="match status" value="1"/>
</dbReference>
<proteinExistence type="inferred from homology"/>
<dbReference type="GO" id="GO:0008270">
    <property type="term" value="F:zinc ion binding"/>
    <property type="evidence" value="ECO:0007669"/>
    <property type="project" value="InterPro"/>
</dbReference>
<dbReference type="Pfam" id="PF01535">
    <property type="entry name" value="PPR"/>
    <property type="match status" value="4"/>
</dbReference>
<evidence type="ECO:0000313" key="7">
    <source>
        <dbReference type="Proteomes" id="UP001168098"/>
    </source>
</evidence>
<keyword evidence="7" id="KW-1185">Reference proteome</keyword>
<evidence type="ECO:0000256" key="3">
    <source>
        <dbReference type="PROSITE-ProRule" id="PRU00708"/>
    </source>
</evidence>
<gene>
    <name evidence="6" type="ORF">PVL29_021641</name>
</gene>
<dbReference type="InterPro" id="IPR046960">
    <property type="entry name" value="PPR_At4g14850-like_plant"/>
</dbReference>
<dbReference type="FunFam" id="1.25.40.10:FF:000309">
    <property type="entry name" value="Pentatricopeptide repeat-containing protein, chloroplastic"/>
    <property type="match status" value="1"/>
</dbReference>
<reference evidence="6 7" key="1">
    <citation type="journal article" date="2023" name="BMC Biotechnol.">
        <title>Vitis rotundifolia cv Carlos genome sequencing.</title>
        <authorList>
            <person name="Huff M."/>
            <person name="Hulse-Kemp A."/>
            <person name="Scheffler B."/>
            <person name="Youngblood R."/>
            <person name="Simpson S."/>
            <person name="Babiker E."/>
            <person name="Staton M."/>
        </authorList>
    </citation>
    <scope>NUCLEOTIDE SEQUENCE [LARGE SCALE GENOMIC DNA]</scope>
    <source>
        <tissue evidence="6">Leaf</tissue>
    </source>
</reference>
<comment type="similarity">
    <text evidence="1">Belongs to the PPR family. PCMP-H subfamily.</text>
</comment>
<protein>
    <recommendedName>
        <fullName evidence="5">DYW domain-containing protein</fullName>
    </recommendedName>
</protein>
<dbReference type="PANTHER" id="PTHR47926">
    <property type="entry name" value="PENTATRICOPEPTIDE REPEAT-CONTAINING PROTEIN"/>
    <property type="match status" value="1"/>
</dbReference>
<feature type="repeat" description="PPR" evidence="3">
    <location>
        <begin position="109"/>
        <end position="139"/>
    </location>
</feature>
<feature type="repeat" description="PPR" evidence="3">
    <location>
        <begin position="450"/>
        <end position="484"/>
    </location>
</feature>
<dbReference type="Pfam" id="PF20431">
    <property type="entry name" value="E_motif"/>
    <property type="match status" value="1"/>
</dbReference>
<organism evidence="6 7">
    <name type="scientific">Vitis rotundifolia</name>
    <name type="common">Muscadine grape</name>
    <dbReference type="NCBI Taxonomy" id="103349"/>
    <lineage>
        <taxon>Eukaryota</taxon>
        <taxon>Viridiplantae</taxon>
        <taxon>Streptophyta</taxon>
        <taxon>Embryophyta</taxon>
        <taxon>Tracheophyta</taxon>
        <taxon>Spermatophyta</taxon>
        <taxon>Magnoliopsida</taxon>
        <taxon>eudicotyledons</taxon>
        <taxon>Gunneridae</taxon>
        <taxon>Pentapetalae</taxon>
        <taxon>rosids</taxon>
        <taxon>Vitales</taxon>
        <taxon>Vitaceae</taxon>
        <taxon>Viteae</taxon>
        <taxon>Vitis</taxon>
    </lineage>
</organism>
<feature type="repeat" description="PPR" evidence="3">
    <location>
        <begin position="348"/>
        <end position="383"/>
    </location>
</feature>
<dbReference type="FunFam" id="1.25.40.10:FF:000366">
    <property type="entry name" value="Pentatricopeptide (PPR) repeat-containing protein"/>
    <property type="match status" value="1"/>
</dbReference>
<feature type="repeat" description="PPR" evidence="3">
    <location>
        <begin position="540"/>
        <end position="574"/>
    </location>
</feature>
<dbReference type="PROSITE" id="PS51375">
    <property type="entry name" value="PPR"/>
    <property type="match status" value="9"/>
</dbReference>
<dbReference type="EMBL" id="JARBHA010000016">
    <property type="protein sequence ID" value="KAJ9679791.1"/>
    <property type="molecule type" value="Genomic_DNA"/>
</dbReference>
<feature type="repeat" description="PPR" evidence="3">
    <location>
        <begin position="74"/>
        <end position="108"/>
    </location>
</feature>
<comment type="caution">
    <text evidence="6">The sequence shown here is derived from an EMBL/GenBank/DDBJ whole genome shotgun (WGS) entry which is preliminary data.</text>
</comment>
<evidence type="ECO:0000256" key="2">
    <source>
        <dbReference type="ARBA" id="ARBA00022737"/>
    </source>
</evidence>
<dbReference type="Gene3D" id="1.25.40.10">
    <property type="entry name" value="Tetratricopeptide repeat domain"/>
    <property type="match status" value="5"/>
</dbReference>
<dbReference type="AlphaFoldDB" id="A0AA38YZX5"/>